<dbReference type="NCBIfam" id="TIGR04456">
    <property type="entry name" value="LruC_dom"/>
    <property type="match status" value="2"/>
</dbReference>
<proteinExistence type="predicted"/>
<evidence type="ECO:0000313" key="4">
    <source>
        <dbReference type="EMBL" id="RGV55400.1"/>
    </source>
</evidence>
<dbReference type="Proteomes" id="UP000283850">
    <property type="component" value="Unassembled WGS sequence"/>
</dbReference>
<dbReference type="InterPro" id="IPR032295">
    <property type="entry name" value="DUF4842"/>
</dbReference>
<evidence type="ECO:0000259" key="2">
    <source>
        <dbReference type="Pfam" id="PF13448"/>
    </source>
</evidence>
<dbReference type="AlphaFoldDB" id="A0A412YCZ0"/>
<dbReference type="InterPro" id="IPR025193">
    <property type="entry name" value="DUF4114"/>
</dbReference>
<feature type="domain" description="DUF4114" evidence="2">
    <location>
        <begin position="346"/>
        <end position="443"/>
    </location>
</feature>
<dbReference type="Pfam" id="PF16130">
    <property type="entry name" value="DUF4842"/>
    <property type="match status" value="1"/>
</dbReference>
<evidence type="ECO:0000256" key="1">
    <source>
        <dbReference type="SAM" id="Phobius"/>
    </source>
</evidence>
<feature type="transmembrane region" description="Helical" evidence="1">
    <location>
        <begin position="21"/>
        <end position="38"/>
    </location>
</feature>
<organism evidence="4 5">
    <name type="scientific">Bacteroides intestinalis</name>
    <dbReference type="NCBI Taxonomy" id="329854"/>
    <lineage>
        <taxon>Bacteria</taxon>
        <taxon>Pseudomonadati</taxon>
        <taxon>Bacteroidota</taxon>
        <taxon>Bacteroidia</taxon>
        <taxon>Bacteroidales</taxon>
        <taxon>Bacteroidaceae</taxon>
        <taxon>Bacteroides</taxon>
    </lineage>
</organism>
<reference evidence="4 5" key="1">
    <citation type="submission" date="2018-08" db="EMBL/GenBank/DDBJ databases">
        <title>A genome reference for cultivated species of the human gut microbiota.</title>
        <authorList>
            <person name="Zou Y."/>
            <person name="Xue W."/>
            <person name="Luo G."/>
        </authorList>
    </citation>
    <scope>NUCLEOTIDE SEQUENCE [LARGE SCALE GENOMIC DNA]</scope>
    <source>
        <strain evidence="4 5">AF14-32</strain>
    </source>
</reference>
<keyword evidence="1" id="KW-0812">Transmembrane</keyword>
<keyword evidence="1" id="KW-0472">Membrane</keyword>
<evidence type="ECO:0000259" key="3">
    <source>
        <dbReference type="Pfam" id="PF16130"/>
    </source>
</evidence>
<dbReference type="InterPro" id="IPR031025">
    <property type="entry name" value="LruC_dom"/>
</dbReference>
<comment type="caution">
    <text evidence="4">The sequence shown here is derived from an EMBL/GenBank/DDBJ whole genome shotgun (WGS) entry which is preliminary data.</text>
</comment>
<gene>
    <name evidence="4" type="ORF">DWW10_07600</name>
</gene>
<name>A0A412YCZ0_9BACE</name>
<keyword evidence="1" id="KW-1133">Transmembrane helix</keyword>
<protein>
    <submittedName>
        <fullName evidence="4">LruC domain-containing protein</fullName>
    </submittedName>
</protein>
<accession>A0A412YCZ0</accession>
<sequence>MYVCNDINFITYNNMKRIKRNSLVTGLYALMLMGIVTGCDKDVYNPGNDDDGKLPPKEDYFDFALTGDVQLNVNYDAPGYRAVIEVYDQNPMEDRRTKKEGISPIFVAYTDINGKYEGKMNIPTAVKEAYLYTGLFGLPTCVKLEASASGYTYDVTKSAPGTRATNGVINDDKVPFKLTHGLSGTDRYDNVYSLTTWNGNGIPTLGGYLTRPDKVGAANEAIGVVSARVDNFLVAYNNDEANKVSGACGNAKLLRNPDQINLKIPAGGSTVSVSFMGEAAAYLNSFGYYYYPTGQTITPESFYKMKKYLVFPNSSGGDEQSTMTLKAGQTAKLLYFDKDGNQSELFPEGYTIGWFLISNGFGGSSFSAPYASGYVNQLDDFGYSSSSYYSGYRNACMSDDTGTDRRFISVYDEKSKMRIIGIEDYVKSSQAPDDYKDLLFAVTTSKDLGGSDLEPVPPTDPTPEPGVLPLSGTLAFEDIWPGGGDYDLNDVMIEYNRNITFDANNKATKSVETFKAVQKKGSATNNNFFACQYKKLGKMTLPAGVKAEIATNSFVIETSAKEIAEGTVYQIERDLTGLNLSQTDVASDFNPYIITKQYTTENRVEVHLPLADMTSAADASLMTKDNAYYVGSKDGGQYPFAINIPITGFVPADETYRIDLEGQYPAFANWAKSKGTTNQDWYKTGKGAK</sequence>
<evidence type="ECO:0000313" key="5">
    <source>
        <dbReference type="Proteomes" id="UP000283850"/>
    </source>
</evidence>
<dbReference type="EMBL" id="QRZF01000004">
    <property type="protein sequence ID" value="RGV55400.1"/>
    <property type="molecule type" value="Genomic_DNA"/>
</dbReference>
<feature type="domain" description="DUF4842" evidence="3">
    <location>
        <begin position="539"/>
        <end position="682"/>
    </location>
</feature>
<dbReference type="Pfam" id="PF13448">
    <property type="entry name" value="DUF4114"/>
    <property type="match status" value="1"/>
</dbReference>